<reference evidence="2 3" key="1">
    <citation type="submission" date="2019-03" db="EMBL/GenBank/DDBJ databases">
        <title>Genomic Encyclopedia of Type Strains, Phase IV (KMG-IV): sequencing the most valuable type-strain genomes for metagenomic binning, comparative biology and taxonomic classification.</title>
        <authorList>
            <person name="Goeker M."/>
        </authorList>
    </citation>
    <scope>NUCLEOTIDE SEQUENCE [LARGE SCALE GENOMIC DNA]</scope>
    <source>
        <strain evidence="2 3">DSM 28697</strain>
    </source>
</reference>
<dbReference type="EMBL" id="SNYJ01000002">
    <property type="protein sequence ID" value="TDQ42170.1"/>
    <property type="molecule type" value="Genomic_DNA"/>
</dbReference>
<keyword evidence="3" id="KW-1185">Reference proteome</keyword>
<accession>A0A4R6U6N9</accession>
<dbReference type="Proteomes" id="UP000295632">
    <property type="component" value="Unassembled WGS sequence"/>
</dbReference>
<evidence type="ECO:0000313" key="3">
    <source>
        <dbReference type="Proteomes" id="UP000295632"/>
    </source>
</evidence>
<dbReference type="PANTHER" id="PTHR35339">
    <property type="entry name" value="LINALOOL DEHYDRATASE_ISOMERASE DOMAIN-CONTAINING PROTEIN"/>
    <property type="match status" value="1"/>
</dbReference>
<evidence type="ECO:0000259" key="1">
    <source>
        <dbReference type="Pfam" id="PF10022"/>
    </source>
</evidence>
<dbReference type="AlphaFoldDB" id="A0A4R6U6N9"/>
<evidence type="ECO:0000313" key="2">
    <source>
        <dbReference type="EMBL" id="TDQ42170.1"/>
    </source>
</evidence>
<sequence length="375" mass="42053">MNDRTFWLNTMQQMATPVLTALSAGELKAKMPIETSGQDRGKYTHLEAVGRLLAGMAPWLETPHKGEEEQLRVRCLKDWREGIDAITSPDHPDYVNFTEGLQPIVDTAFLAQAVLRAPTLFSDLPPRTRKQLADAFISTRDRKPVASNWLLFAACTEAAISVLGETWDPMRVDYALRQHEQWYLGDGYYGDGPKLHMDYYNSFVILPMLYDILHAVPLIDGTWKTMKVDVQKRLGRHAELQERMISPEGTYPAVGRSLAYRFGCLQALAMAVLHKELPPHLSEGQVRAAMTAVLKRQMHANRTYDADGWLTIGFVGHQPSIGEGYISTGSLYLASVGLLPLGLSADDAFWTTTEKRWTSVKVWNGDDFACDHALD</sequence>
<name>A0A4R6U6N9_9BACI</name>
<feature type="domain" description="DUF2264" evidence="1">
    <location>
        <begin position="3"/>
        <end position="357"/>
    </location>
</feature>
<dbReference type="InterPro" id="IPR049349">
    <property type="entry name" value="DUF2264_N"/>
</dbReference>
<organism evidence="2 3">
    <name type="scientific">Aureibacillus halotolerans</name>
    <dbReference type="NCBI Taxonomy" id="1508390"/>
    <lineage>
        <taxon>Bacteria</taxon>
        <taxon>Bacillati</taxon>
        <taxon>Bacillota</taxon>
        <taxon>Bacilli</taxon>
        <taxon>Bacillales</taxon>
        <taxon>Bacillaceae</taxon>
        <taxon>Aureibacillus</taxon>
    </lineage>
</organism>
<dbReference type="Pfam" id="PF10022">
    <property type="entry name" value="DUF2264"/>
    <property type="match status" value="1"/>
</dbReference>
<gene>
    <name evidence="2" type="ORF">EV213_102201</name>
</gene>
<protein>
    <recommendedName>
        <fullName evidence="1">DUF2264 domain-containing protein</fullName>
    </recommendedName>
</protein>
<dbReference type="InterPro" id="IPR016624">
    <property type="entry name" value="UCP014753"/>
</dbReference>
<dbReference type="OrthoDB" id="9813465at2"/>
<dbReference type="PANTHER" id="PTHR35339:SF3">
    <property type="entry name" value="DUF2264 DOMAIN-CONTAINING PROTEIN"/>
    <property type="match status" value="1"/>
</dbReference>
<comment type="caution">
    <text evidence="2">The sequence shown here is derived from an EMBL/GenBank/DDBJ whole genome shotgun (WGS) entry which is preliminary data.</text>
</comment>
<dbReference type="PIRSF" id="PIRSF014753">
    <property type="entry name" value="UCP014753"/>
    <property type="match status" value="1"/>
</dbReference>
<dbReference type="RefSeq" id="WP_133579056.1">
    <property type="nucleotide sequence ID" value="NZ_SNYJ01000002.1"/>
</dbReference>
<proteinExistence type="predicted"/>